<proteinExistence type="predicted"/>
<evidence type="ECO:0000256" key="1">
    <source>
        <dbReference type="SAM" id="Coils"/>
    </source>
</evidence>
<feature type="chain" id="PRO_5045444724" evidence="2">
    <location>
        <begin position="24"/>
        <end position="93"/>
    </location>
</feature>
<organism evidence="3 4">
    <name type="scientific">Microvirga puerhi</name>
    <dbReference type="NCBI Taxonomy" id="2876078"/>
    <lineage>
        <taxon>Bacteria</taxon>
        <taxon>Pseudomonadati</taxon>
        <taxon>Pseudomonadota</taxon>
        <taxon>Alphaproteobacteria</taxon>
        <taxon>Hyphomicrobiales</taxon>
        <taxon>Methylobacteriaceae</taxon>
        <taxon>Microvirga</taxon>
    </lineage>
</organism>
<evidence type="ECO:0000313" key="3">
    <source>
        <dbReference type="EMBL" id="MBZ6075246.1"/>
    </source>
</evidence>
<keyword evidence="1" id="KW-0175">Coiled coil</keyword>
<accession>A0ABS7VIB5</accession>
<evidence type="ECO:0000313" key="4">
    <source>
        <dbReference type="Proteomes" id="UP000704176"/>
    </source>
</evidence>
<dbReference type="EMBL" id="JAIRBM010000002">
    <property type="protein sequence ID" value="MBZ6075246.1"/>
    <property type="molecule type" value="Genomic_DNA"/>
</dbReference>
<keyword evidence="4" id="KW-1185">Reference proteome</keyword>
<name>A0ABS7VIB5_9HYPH</name>
<comment type="caution">
    <text evidence="3">The sequence shown here is derived from an EMBL/GenBank/DDBJ whole genome shotgun (WGS) entry which is preliminary data.</text>
</comment>
<reference evidence="3 4" key="1">
    <citation type="submission" date="2021-09" db="EMBL/GenBank/DDBJ databases">
        <title>The complete genome sequence of a new microorganism.</title>
        <authorList>
            <person name="Zi Z."/>
        </authorList>
    </citation>
    <scope>NUCLEOTIDE SEQUENCE [LARGE SCALE GENOMIC DNA]</scope>
    <source>
        <strain evidence="3 4">WGZ8</strain>
    </source>
</reference>
<sequence length="93" mass="10459">MCRVMKAAVSLSVALMLAVPAVAQTRLPRTSPAERRVQELNRNMQLEQRFQRSEQQYQFNNNQLQQSIDRQRVFSNPSPPARIGTCPAGSVGC</sequence>
<feature type="signal peptide" evidence="2">
    <location>
        <begin position="1"/>
        <end position="23"/>
    </location>
</feature>
<gene>
    <name evidence="3" type="ORF">K9B37_02895</name>
</gene>
<protein>
    <submittedName>
        <fullName evidence="3">Uncharacterized protein</fullName>
    </submittedName>
</protein>
<dbReference type="Proteomes" id="UP000704176">
    <property type="component" value="Unassembled WGS sequence"/>
</dbReference>
<dbReference type="RefSeq" id="WP_224311302.1">
    <property type="nucleotide sequence ID" value="NZ_JAIRBM010000002.1"/>
</dbReference>
<evidence type="ECO:0000256" key="2">
    <source>
        <dbReference type="SAM" id="SignalP"/>
    </source>
</evidence>
<feature type="coiled-coil region" evidence="1">
    <location>
        <begin position="36"/>
        <end position="63"/>
    </location>
</feature>
<keyword evidence="2" id="KW-0732">Signal</keyword>